<dbReference type="AlphaFoldDB" id="A0A4Q7W2U8"/>
<evidence type="ECO:0000313" key="4">
    <source>
        <dbReference type="Proteomes" id="UP000292027"/>
    </source>
</evidence>
<evidence type="ECO:0000256" key="1">
    <source>
        <dbReference type="SAM" id="MobiDB-lite"/>
    </source>
</evidence>
<reference evidence="3 4" key="1">
    <citation type="journal article" date="2015" name="Stand. Genomic Sci.">
        <title>Genomic Encyclopedia of Bacterial and Archaeal Type Strains, Phase III: the genomes of soil and plant-associated and newly described type strains.</title>
        <authorList>
            <person name="Whitman W.B."/>
            <person name="Woyke T."/>
            <person name="Klenk H.P."/>
            <person name="Zhou Y."/>
            <person name="Lilburn T.G."/>
            <person name="Beck B.J."/>
            <person name="De Vos P."/>
            <person name="Vandamme P."/>
            <person name="Eisen J.A."/>
            <person name="Garrity G."/>
            <person name="Hugenholtz P."/>
            <person name="Kyrpides N.C."/>
        </authorList>
    </citation>
    <scope>NUCLEOTIDE SEQUENCE [LARGE SCALE GENOMIC DNA]</scope>
    <source>
        <strain evidence="3 4">VKM Ac-2540</strain>
    </source>
</reference>
<keyword evidence="2" id="KW-0472">Membrane</keyword>
<proteinExistence type="predicted"/>
<evidence type="ECO:0000313" key="3">
    <source>
        <dbReference type="EMBL" id="RZU03403.1"/>
    </source>
</evidence>
<accession>A0A4Q7W2U8</accession>
<comment type="caution">
    <text evidence="3">The sequence shown here is derived from an EMBL/GenBank/DDBJ whole genome shotgun (WGS) entry which is preliminary data.</text>
</comment>
<keyword evidence="2" id="KW-0812">Transmembrane</keyword>
<feature type="region of interest" description="Disordered" evidence="1">
    <location>
        <begin position="1"/>
        <end position="31"/>
    </location>
</feature>
<evidence type="ECO:0000256" key="2">
    <source>
        <dbReference type="SAM" id="Phobius"/>
    </source>
</evidence>
<organism evidence="3 4">
    <name type="scientific">Kribbella rubisoli</name>
    <dbReference type="NCBI Taxonomy" id="3075929"/>
    <lineage>
        <taxon>Bacteria</taxon>
        <taxon>Bacillati</taxon>
        <taxon>Actinomycetota</taxon>
        <taxon>Actinomycetes</taxon>
        <taxon>Propionibacteriales</taxon>
        <taxon>Kribbellaceae</taxon>
        <taxon>Kribbella</taxon>
    </lineage>
</organism>
<dbReference type="RefSeq" id="WP_130448971.1">
    <property type="nucleotide sequence ID" value="NZ_SHKR01000017.1"/>
</dbReference>
<gene>
    <name evidence="3" type="ORF">EV645_7431</name>
</gene>
<keyword evidence="4" id="KW-1185">Reference proteome</keyword>
<dbReference type="OrthoDB" id="3831341at2"/>
<keyword evidence="2" id="KW-1133">Transmembrane helix</keyword>
<feature type="compositionally biased region" description="Basic and acidic residues" evidence="1">
    <location>
        <begin position="1"/>
        <end position="11"/>
    </location>
</feature>
<feature type="transmembrane region" description="Helical" evidence="2">
    <location>
        <begin position="47"/>
        <end position="71"/>
    </location>
</feature>
<name>A0A4Q7W2U8_9ACTN</name>
<protein>
    <submittedName>
        <fullName evidence="3">Uncharacterized protein</fullName>
    </submittedName>
</protein>
<dbReference type="Proteomes" id="UP000292027">
    <property type="component" value="Unassembled WGS sequence"/>
</dbReference>
<sequence length="74" mass="8056">MKFPREKRESRTVVAPPPEAGRRVDGGGAWGPTQFDLPDRNGSNSQAILIVALVGVVVLLIIAGLWAFAYFQFT</sequence>
<dbReference type="EMBL" id="SHKR01000017">
    <property type="protein sequence ID" value="RZU03403.1"/>
    <property type="molecule type" value="Genomic_DNA"/>
</dbReference>